<dbReference type="OrthoDB" id="8744624at2759"/>
<organism evidence="2">
    <name type="scientific">Darwinula stevensoni</name>
    <dbReference type="NCBI Taxonomy" id="69355"/>
    <lineage>
        <taxon>Eukaryota</taxon>
        <taxon>Metazoa</taxon>
        <taxon>Ecdysozoa</taxon>
        <taxon>Arthropoda</taxon>
        <taxon>Crustacea</taxon>
        <taxon>Oligostraca</taxon>
        <taxon>Ostracoda</taxon>
        <taxon>Podocopa</taxon>
        <taxon>Podocopida</taxon>
        <taxon>Darwinulocopina</taxon>
        <taxon>Darwinuloidea</taxon>
        <taxon>Darwinulidae</taxon>
        <taxon>Darwinula</taxon>
    </lineage>
</organism>
<accession>A0A7R9AA88</accession>
<evidence type="ECO:0000313" key="2">
    <source>
        <dbReference type="EMBL" id="CAD7250320.1"/>
    </source>
</evidence>
<dbReference type="PANTHER" id="PTHR40240">
    <property type="entry name" value="PLEXUS, ISOFORM A"/>
    <property type="match status" value="1"/>
</dbReference>
<reference evidence="2" key="1">
    <citation type="submission" date="2020-11" db="EMBL/GenBank/DDBJ databases">
        <authorList>
            <person name="Tran Van P."/>
        </authorList>
    </citation>
    <scope>NUCLEOTIDE SEQUENCE</scope>
</reference>
<sequence length="286" mass="32351">MKQWELHEANRVPLATRSYFLKRVDGPYIGTESISQDEDDFTGSWIDTQKKAAPKCNPPSTVLDLRKSDSSTDDDKNVILDLSMPDSNASTAVCYVCGKEFPRGTLANVHAKPSGVSPFFPSLMLHPRPSKSRPMDPSGRVLACEECHKHLLHQWREFEGKKVSHAERRYMLGRENVQYNHVSTFVCYTCGLEYPLSAVCFIYTKQNAEDEPFYPSVALMKPYPGVIAISAKGTVQEVLGREKEAWPYVFVCTKCHDQVSQFPKAVKEEKKEDQLHTKVKDSAREA</sequence>
<gene>
    <name evidence="2" type="ORF">DSTB1V02_LOCUS10100</name>
</gene>
<dbReference type="EMBL" id="CAJPEV010002787">
    <property type="protein sequence ID" value="CAG0898040.1"/>
    <property type="molecule type" value="Genomic_DNA"/>
</dbReference>
<dbReference type="AlphaFoldDB" id="A0A7R9AA88"/>
<proteinExistence type="predicted"/>
<name>A0A7R9AA88_9CRUS</name>
<dbReference type="PANTHER" id="PTHR40240:SF1">
    <property type="entry name" value="PLEXUS, ISOFORM A"/>
    <property type="match status" value="1"/>
</dbReference>
<dbReference type="EMBL" id="LR902304">
    <property type="protein sequence ID" value="CAD7250320.1"/>
    <property type="molecule type" value="Genomic_DNA"/>
</dbReference>
<protein>
    <submittedName>
        <fullName evidence="2">Uncharacterized protein</fullName>
    </submittedName>
</protein>
<evidence type="ECO:0000256" key="1">
    <source>
        <dbReference type="SAM" id="MobiDB-lite"/>
    </source>
</evidence>
<feature type="region of interest" description="Disordered" evidence="1">
    <location>
        <begin position="50"/>
        <end position="72"/>
    </location>
</feature>
<dbReference type="Proteomes" id="UP000677054">
    <property type="component" value="Unassembled WGS sequence"/>
</dbReference>
<keyword evidence="3" id="KW-1185">Reference proteome</keyword>
<evidence type="ECO:0000313" key="3">
    <source>
        <dbReference type="Proteomes" id="UP000677054"/>
    </source>
</evidence>